<accession>A0A965LL47</accession>
<evidence type="ECO:0000313" key="3">
    <source>
        <dbReference type="EMBL" id="NBR94030.1"/>
    </source>
</evidence>
<proteinExistence type="predicted"/>
<name>A0A965LL47_9PROT</name>
<feature type="chain" id="PRO_5037859630" evidence="1">
    <location>
        <begin position="33"/>
        <end position="395"/>
    </location>
</feature>
<dbReference type="SUPFAM" id="SSF49265">
    <property type="entry name" value="Fibronectin type III"/>
    <property type="match status" value="1"/>
</dbReference>
<dbReference type="CDD" id="cd00063">
    <property type="entry name" value="FN3"/>
    <property type="match status" value="1"/>
</dbReference>
<gene>
    <name evidence="3" type="ORF">EBT44_04245</name>
</gene>
<dbReference type="InterPro" id="IPR013783">
    <property type="entry name" value="Ig-like_fold"/>
</dbReference>
<comment type="caution">
    <text evidence="3">The sequence shown here is derived from an EMBL/GenBank/DDBJ whole genome shotgun (WGS) entry which is preliminary data.</text>
</comment>
<dbReference type="AlphaFoldDB" id="A0A965LL47"/>
<feature type="signal peptide" evidence="1">
    <location>
        <begin position="1"/>
        <end position="32"/>
    </location>
</feature>
<dbReference type="SMART" id="SM00060">
    <property type="entry name" value="FN3"/>
    <property type="match status" value="2"/>
</dbReference>
<dbReference type="Pfam" id="PF00041">
    <property type="entry name" value="fn3"/>
    <property type="match status" value="2"/>
</dbReference>
<evidence type="ECO:0000259" key="2">
    <source>
        <dbReference type="PROSITE" id="PS50853"/>
    </source>
</evidence>
<feature type="domain" description="Fibronectin type-III" evidence="2">
    <location>
        <begin position="37"/>
        <end position="130"/>
    </location>
</feature>
<dbReference type="Gene3D" id="2.60.40.10">
    <property type="entry name" value="Immunoglobulins"/>
    <property type="match status" value="2"/>
</dbReference>
<protein>
    <submittedName>
        <fullName evidence="3">Fibronectin type III domain-containing protein</fullName>
    </submittedName>
</protein>
<sequence>MKQVNTQIRQVLRYGVLAALLASFTVAPSASGAETQVVTGVSAYYRVDIGYMVGWTLPQQTRAITSYTVTAIPGGAQCIARGSSTQSCTFTQKQLGYANTYTFTVVVNSSQGDGPASAPSNPIRHASIPSAPQSPLAKVISDTQIDISWVPAKEDGGAPMYGYKVIVWEALPNTDPGPVAYQNVETKTFASVKGLKPSTMYVIGVSSCNAYGCNSADLWTYVSTTGPTGVSKIRAPRVISGGNATTTCWDAIVDAGNAASTGITVTKSGTKCALPILDPALYPKIDPNATSQNLPNLPTKFKQNAMFMGFAKSYSIKTWANGFNWTAYFQVSSKSVTLGFVIPPVVESKTPTVCTVTDRVITFVAPGECILNGSAAGDNTWLPTNVATAKFTVTA</sequence>
<dbReference type="Proteomes" id="UP000740727">
    <property type="component" value="Unassembled WGS sequence"/>
</dbReference>
<feature type="domain" description="Fibronectin type-III" evidence="2">
    <location>
        <begin position="131"/>
        <end position="228"/>
    </location>
</feature>
<reference evidence="3" key="1">
    <citation type="submission" date="2018-10" db="EMBL/GenBank/DDBJ databases">
        <title>Iterative Subtractive Binning of Freshwater Chronoseries Metagenomes Recovers Nearly Complete Genomes from over Four Hundred Novel Species.</title>
        <authorList>
            <person name="Rodriguez-R L.M."/>
            <person name="Tsementzi D."/>
            <person name="Luo C."/>
            <person name="Konstantinidis K.T."/>
        </authorList>
    </citation>
    <scope>NUCLEOTIDE SEQUENCE</scope>
    <source>
        <strain evidence="3">WB5_2A_028</strain>
    </source>
</reference>
<dbReference type="PROSITE" id="PS50853">
    <property type="entry name" value="FN3"/>
    <property type="match status" value="2"/>
</dbReference>
<dbReference type="InterPro" id="IPR003961">
    <property type="entry name" value="FN3_dom"/>
</dbReference>
<evidence type="ECO:0000256" key="1">
    <source>
        <dbReference type="SAM" id="SignalP"/>
    </source>
</evidence>
<dbReference type="EMBL" id="RFXN01000048">
    <property type="protein sequence ID" value="NBR94030.1"/>
    <property type="molecule type" value="Genomic_DNA"/>
</dbReference>
<dbReference type="InterPro" id="IPR036116">
    <property type="entry name" value="FN3_sf"/>
</dbReference>
<organism evidence="3 4">
    <name type="scientific">Candidatus Fonsibacter lacus</name>
    <dbReference type="NCBI Taxonomy" id="2576439"/>
    <lineage>
        <taxon>Bacteria</taxon>
        <taxon>Pseudomonadati</taxon>
        <taxon>Pseudomonadota</taxon>
        <taxon>Alphaproteobacteria</taxon>
        <taxon>Candidatus Pelagibacterales</taxon>
        <taxon>Candidatus Pelagibacterales incertae sedis</taxon>
        <taxon>Candidatus Fonsibacter</taxon>
    </lineage>
</organism>
<evidence type="ECO:0000313" key="4">
    <source>
        <dbReference type="Proteomes" id="UP000740727"/>
    </source>
</evidence>
<keyword evidence="1" id="KW-0732">Signal</keyword>